<dbReference type="GO" id="GO:0016281">
    <property type="term" value="C:eukaryotic translation initiation factor 4F complex"/>
    <property type="evidence" value="ECO:0007669"/>
    <property type="project" value="TreeGrafter"/>
</dbReference>
<sequence>MNMELKSKLDEIKRLLNMLRDENFDVVKSQIIHTGITTPDCLKGVVSLIFDKAVAGHHLDCHLYARLCSALITELPSFPSHGGNDITFKGLLVKKVQDGFNYSGQILSARDQGTVRTIECRGMGDVCFLSALYHQNIVTEDFMNKTILKMCGLDRMPFGPGASSS</sequence>
<evidence type="ECO:0000313" key="5">
    <source>
        <dbReference type="EMBL" id="PWA36932.1"/>
    </source>
</evidence>
<dbReference type="EMBL" id="PKPP01017473">
    <property type="protein sequence ID" value="PWA36932.1"/>
    <property type="molecule type" value="Genomic_DNA"/>
</dbReference>
<keyword evidence="2" id="KW-0396">Initiation factor</keyword>
<dbReference type="SUPFAM" id="SSF48371">
    <property type="entry name" value="ARM repeat"/>
    <property type="match status" value="1"/>
</dbReference>
<organism evidence="5 6">
    <name type="scientific">Artemisia annua</name>
    <name type="common">Sweet wormwood</name>
    <dbReference type="NCBI Taxonomy" id="35608"/>
    <lineage>
        <taxon>Eukaryota</taxon>
        <taxon>Viridiplantae</taxon>
        <taxon>Streptophyta</taxon>
        <taxon>Embryophyta</taxon>
        <taxon>Tracheophyta</taxon>
        <taxon>Spermatophyta</taxon>
        <taxon>Magnoliopsida</taxon>
        <taxon>eudicotyledons</taxon>
        <taxon>Gunneridae</taxon>
        <taxon>Pentapetalae</taxon>
        <taxon>asterids</taxon>
        <taxon>campanulids</taxon>
        <taxon>Asterales</taxon>
        <taxon>Asteraceae</taxon>
        <taxon>Asteroideae</taxon>
        <taxon>Anthemideae</taxon>
        <taxon>Artemisiinae</taxon>
        <taxon>Artemisia</taxon>
    </lineage>
</organism>
<evidence type="ECO:0000256" key="2">
    <source>
        <dbReference type="ARBA" id="ARBA00022540"/>
    </source>
</evidence>
<protein>
    <recommendedName>
        <fullName evidence="4">MIF4G domain-containing protein</fullName>
    </recommendedName>
</protein>
<proteinExistence type="inferred from homology"/>
<dbReference type="InterPro" id="IPR003890">
    <property type="entry name" value="MIF4G-like_typ-3"/>
</dbReference>
<accession>A0A2U1KJM5</accession>
<dbReference type="AlphaFoldDB" id="A0A2U1KJM5"/>
<dbReference type="STRING" id="35608.A0A2U1KJM5"/>
<comment type="similarity">
    <text evidence="1">Belongs to the eukaryotic initiation factor 4G family.</text>
</comment>
<keyword evidence="6" id="KW-1185">Reference proteome</keyword>
<evidence type="ECO:0000313" key="6">
    <source>
        <dbReference type="Proteomes" id="UP000245207"/>
    </source>
</evidence>
<dbReference type="GO" id="GO:0003743">
    <property type="term" value="F:translation initiation factor activity"/>
    <property type="evidence" value="ECO:0007669"/>
    <property type="project" value="UniProtKB-KW"/>
</dbReference>
<evidence type="ECO:0000256" key="3">
    <source>
        <dbReference type="ARBA" id="ARBA00022917"/>
    </source>
</evidence>
<feature type="domain" description="MIF4G" evidence="4">
    <location>
        <begin position="11"/>
        <end position="148"/>
    </location>
</feature>
<dbReference type="Pfam" id="PF02854">
    <property type="entry name" value="MIF4G"/>
    <property type="match status" value="1"/>
</dbReference>
<name>A0A2U1KJM5_ARTAN</name>
<dbReference type="OrthoDB" id="514777at2759"/>
<gene>
    <name evidence="5" type="ORF">CTI12_AA595220</name>
</gene>
<evidence type="ECO:0000259" key="4">
    <source>
        <dbReference type="Pfam" id="PF02854"/>
    </source>
</evidence>
<dbReference type="Gene3D" id="1.25.40.180">
    <property type="match status" value="1"/>
</dbReference>
<comment type="caution">
    <text evidence="5">The sequence shown here is derived from an EMBL/GenBank/DDBJ whole genome shotgun (WGS) entry which is preliminary data.</text>
</comment>
<reference evidence="5 6" key="1">
    <citation type="journal article" date="2018" name="Mol. Plant">
        <title>The genome of Artemisia annua provides insight into the evolution of Asteraceae family and artemisinin biosynthesis.</title>
        <authorList>
            <person name="Shen Q."/>
            <person name="Zhang L."/>
            <person name="Liao Z."/>
            <person name="Wang S."/>
            <person name="Yan T."/>
            <person name="Shi P."/>
            <person name="Liu M."/>
            <person name="Fu X."/>
            <person name="Pan Q."/>
            <person name="Wang Y."/>
            <person name="Lv Z."/>
            <person name="Lu X."/>
            <person name="Zhang F."/>
            <person name="Jiang W."/>
            <person name="Ma Y."/>
            <person name="Chen M."/>
            <person name="Hao X."/>
            <person name="Li L."/>
            <person name="Tang Y."/>
            <person name="Lv G."/>
            <person name="Zhou Y."/>
            <person name="Sun X."/>
            <person name="Brodelius P.E."/>
            <person name="Rose J.K.C."/>
            <person name="Tang K."/>
        </authorList>
    </citation>
    <scope>NUCLEOTIDE SEQUENCE [LARGE SCALE GENOMIC DNA]</scope>
    <source>
        <strain evidence="6">cv. Huhao1</strain>
        <tissue evidence="5">Leaf</tissue>
    </source>
</reference>
<dbReference type="InterPro" id="IPR016024">
    <property type="entry name" value="ARM-type_fold"/>
</dbReference>
<keyword evidence="3" id="KW-0648">Protein biosynthesis</keyword>
<evidence type="ECO:0000256" key="1">
    <source>
        <dbReference type="ARBA" id="ARBA00005775"/>
    </source>
</evidence>
<dbReference type="PANTHER" id="PTHR23253">
    <property type="entry name" value="EUKARYOTIC TRANSLATION INITIATION FACTOR 4 GAMMA"/>
    <property type="match status" value="1"/>
</dbReference>
<dbReference type="GO" id="GO:0003729">
    <property type="term" value="F:mRNA binding"/>
    <property type="evidence" value="ECO:0007669"/>
    <property type="project" value="TreeGrafter"/>
</dbReference>
<dbReference type="Proteomes" id="UP000245207">
    <property type="component" value="Unassembled WGS sequence"/>
</dbReference>
<dbReference type="PANTHER" id="PTHR23253:SF9">
    <property type="entry name" value="EUKARYOTIC TRANSLATION INITIATION FACTOR 4 GAMMA 2"/>
    <property type="match status" value="1"/>
</dbReference>